<organism evidence="3 4">
    <name type="scientific">Marinovum algicola</name>
    <dbReference type="NCBI Taxonomy" id="42444"/>
    <lineage>
        <taxon>Bacteria</taxon>
        <taxon>Pseudomonadati</taxon>
        <taxon>Pseudomonadota</taxon>
        <taxon>Alphaproteobacteria</taxon>
        <taxon>Rhodobacterales</taxon>
        <taxon>Roseobacteraceae</taxon>
        <taxon>Marinovum</taxon>
    </lineage>
</organism>
<dbReference type="GO" id="GO:0003824">
    <property type="term" value="F:catalytic activity"/>
    <property type="evidence" value="ECO:0007669"/>
    <property type="project" value="InterPro"/>
</dbReference>
<sequence>MSANSQTRSLAEIAAKLRDGTLRSSDLLLQATARHDATEPHLNAYRTWCGDRARKQAGAVDTLLATGIDLGPLMGVPVSVKDLFGVPGLPTYAGTDAAFPADREVSGPVVGAVLAQSGIVTGKTHTVEFAFGGLGTNPHAGTPVNPWSAPDAPRAPGGSSAGAGVSLAQGSALLALGTDTAGSVRIPAALTGQTALKITHGRWSLDGIVPLSPSLDTPGLLARSIADLAFAFAAIDPQRPEVPANGAVTGLRIGVIQNTVWDDIDPSIAENTRAALQMLEKSGASLTQVTLACVDEVLAIFRAGGLAAPELRAFLDRNFPERIARLDPTVMARVQAADDVSAAEYLQRAASLAHCGRKAAEVFDIVDVLVSPTVPITAPRLADLADGETYRRANMMALRNTALVNLFGWCAVTLPTGLDAHGIPSGLQIIAPPMQEARLLAAAVAVERVIGSGPEMLGAAPLSNTTNNPPLTNRRPHETV</sequence>
<dbReference type="RefSeq" id="WP_074835588.1">
    <property type="nucleotide sequence ID" value="NZ_FNYY01000003.1"/>
</dbReference>
<dbReference type="PANTHER" id="PTHR11895:SF176">
    <property type="entry name" value="AMIDASE AMID-RELATED"/>
    <property type="match status" value="1"/>
</dbReference>
<dbReference type="Gene3D" id="3.90.1300.10">
    <property type="entry name" value="Amidase signature (AS) domain"/>
    <property type="match status" value="1"/>
</dbReference>
<dbReference type="InterPro" id="IPR023631">
    <property type="entry name" value="Amidase_dom"/>
</dbReference>
<name>A0A975ZMJ7_9RHOB</name>
<dbReference type="InterPro" id="IPR036928">
    <property type="entry name" value="AS_sf"/>
</dbReference>
<evidence type="ECO:0000256" key="1">
    <source>
        <dbReference type="SAM" id="MobiDB-lite"/>
    </source>
</evidence>
<accession>A0A975ZMJ7</accession>
<dbReference type="PANTHER" id="PTHR11895">
    <property type="entry name" value="TRANSAMIDASE"/>
    <property type="match status" value="1"/>
</dbReference>
<dbReference type="InterPro" id="IPR000120">
    <property type="entry name" value="Amidase"/>
</dbReference>
<dbReference type="GeneID" id="80817489"/>
<feature type="domain" description="Amidase" evidence="2">
    <location>
        <begin position="27"/>
        <end position="440"/>
    </location>
</feature>
<reference evidence="3 4" key="1">
    <citation type="submission" date="2016-10" db="EMBL/GenBank/DDBJ databases">
        <authorList>
            <person name="Varghese N."/>
            <person name="Submissions S."/>
        </authorList>
    </citation>
    <scope>NUCLEOTIDE SEQUENCE [LARGE SCALE GENOMIC DNA]</scope>
    <source>
        <strain evidence="3 4">FF3</strain>
    </source>
</reference>
<gene>
    <name evidence="3" type="ORF">SAMN04487940_103129</name>
</gene>
<dbReference type="AlphaFoldDB" id="A0A975ZMJ7"/>
<comment type="caution">
    <text evidence="3">The sequence shown here is derived from an EMBL/GenBank/DDBJ whole genome shotgun (WGS) entry which is preliminary data.</text>
</comment>
<feature type="region of interest" description="Disordered" evidence="1">
    <location>
        <begin position="457"/>
        <end position="480"/>
    </location>
</feature>
<dbReference type="Pfam" id="PF01425">
    <property type="entry name" value="Amidase"/>
    <property type="match status" value="1"/>
</dbReference>
<keyword evidence="4" id="KW-1185">Reference proteome</keyword>
<dbReference type="SUPFAM" id="SSF75304">
    <property type="entry name" value="Amidase signature (AS) enzymes"/>
    <property type="match status" value="1"/>
</dbReference>
<evidence type="ECO:0000313" key="3">
    <source>
        <dbReference type="EMBL" id="SEJ06981.1"/>
    </source>
</evidence>
<protein>
    <submittedName>
        <fullName evidence="3">Aspartyl-tRNA(Asn)/glutamyl-tRNA(Gln) amidotransferase subunit A</fullName>
    </submittedName>
</protein>
<dbReference type="Proteomes" id="UP000182932">
    <property type="component" value="Unassembled WGS sequence"/>
</dbReference>
<feature type="compositionally biased region" description="Low complexity" evidence="1">
    <location>
        <begin position="461"/>
        <end position="473"/>
    </location>
</feature>
<evidence type="ECO:0000313" key="4">
    <source>
        <dbReference type="Proteomes" id="UP000182932"/>
    </source>
</evidence>
<dbReference type="EMBL" id="FNYY01000003">
    <property type="protein sequence ID" value="SEJ06981.1"/>
    <property type="molecule type" value="Genomic_DNA"/>
</dbReference>
<proteinExistence type="predicted"/>
<evidence type="ECO:0000259" key="2">
    <source>
        <dbReference type="Pfam" id="PF01425"/>
    </source>
</evidence>